<protein>
    <recommendedName>
        <fullName evidence="12">Mitochondrial cytochrome c oxidase subunit VIc/VIIs domain-containing protein</fullName>
    </recommendedName>
</protein>
<comment type="similarity">
    <text evidence="3">Belongs to the cytochrome c oxidase subunit 6c family.</text>
</comment>
<evidence type="ECO:0000256" key="4">
    <source>
        <dbReference type="ARBA" id="ARBA00022692"/>
    </source>
</evidence>
<dbReference type="Proteomes" id="UP001374579">
    <property type="component" value="Unassembled WGS sequence"/>
</dbReference>
<dbReference type="InterPro" id="IPR037169">
    <property type="entry name" value="Cytochrome_c_oxidase_VIc_sf"/>
</dbReference>
<keyword evidence="11" id="KW-1185">Reference proteome</keyword>
<organism evidence="10 11">
    <name type="scientific">Littorina saxatilis</name>
    <dbReference type="NCBI Taxonomy" id="31220"/>
    <lineage>
        <taxon>Eukaryota</taxon>
        <taxon>Metazoa</taxon>
        <taxon>Spiralia</taxon>
        <taxon>Lophotrochozoa</taxon>
        <taxon>Mollusca</taxon>
        <taxon>Gastropoda</taxon>
        <taxon>Caenogastropoda</taxon>
        <taxon>Littorinimorpha</taxon>
        <taxon>Littorinoidea</taxon>
        <taxon>Littorinidae</taxon>
        <taxon>Littorina</taxon>
    </lineage>
</organism>
<comment type="caution">
    <text evidence="10">The sequence shown here is derived from an EMBL/GenBank/DDBJ whole genome shotgun (WGS) entry which is preliminary data.</text>
</comment>
<dbReference type="AlphaFoldDB" id="A0AAN9C739"/>
<evidence type="ECO:0000256" key="5">
    <source>
        <dbReference type="ARBA" id="ARBA00022792"/>
    </source>
</evidence>
<dbReference type="PANTHER" id="PTHR48416">
    <property type="entry name" value="CYTOCHROME C OXIDASE SUBUNIT 6C"/>
    <property type="match status" value="1"/>
</dbReference>
<evidence type="ECO:0000256" key="8">
    <source>
        <dbReference type="ARBA" id="ARBA00023136"/>
    </source>
</evidence>
<dbReference type="Pfam" id="PF02937">
    <property type="entry name" value="COX6C"/>
    <property type="match status" value="1"/>
</dbReference>
<keyword evidence="7" id="KW-0496">Mitochondrion</keyword>
<dbReference type="InterPro" id="IPR034884">
    <property type="entry name" value="Cytochrome_c_oxidase_VIc/VIIs"/>
</dbReference>
<evidence type="ECO:0000256" key="7">
    <source>
        <dbReference type="ARBA" id="ARBA00023128"/>
    </source>
</evidence>
<keyword evidence="4 9" id="KW-0812">Transmembrane</keyword>
<evidence type="ECO:0008006" key="12">
    <source>
        <dbReference type="Google" id="ProtNLM"/>
    </source>
</evidence>
<dbReference type="SUPFAM" id="SSF81415">
    <property type="entry name" value="Mitochondrial cytochrome c oxidase subunit VIc"/>
    <property type="match status" value="1"/>
</dbReference>
<comment type="pathway">
    <text evidence="2">Energy metabolism; oxidative phosphorylation.</text>
</comment>
<evidence type="ECO:0000256" key="9">
    <source>
        <dbReference type="SAM" id="Phobius"/>
    </source>
</evidence>
<keyword evidence="8 9" id="KW-0472">Membrane</keyword>
<evidence type="ECO:0000256" key="6">
    <source>
        <dbReference type="ARBA" id="ARBA00022989"/>
    </source>
</evidence>
<accession>A0AAN9C739</accession>
<comment type="subcellular location">
    <subcellularLocation>
        <location evidence="1">Mitochondrion inner membrane</location>
        <topology evidence="1">Single-pass membrane protein</topology>
    </subcellularLocation>
</comment>
<keyword evidence="5" id="KW-0999">Mitochondrion inner membrane</keyword>
<evidence type="ECO:0000313" key="10">
    <source>
        <dbReference type="EMBL" id="KAK7115600.1"/>
    </source>
</evidence>
<dbReference type="EMBL" id="JBAMIC010000001">
    <property type="protein sequence ID" value="KAK7115600.1"/>
    <property type="molecule type" value="Genomic_DNA"/>
</dbReference>
<feature type="transmembrane region" description="Helical" evidence="9">
    <location>
        <begin position="23"/>
        <end position="43"/>
    </location>
</feature>
<dbReference type="PANTHER" id="PTHR48416:SF1">
    <property type="entry name" value="CYTOCHROME C OXIDASE SUBUNIT 6C"/>
    <property type="match status" value="1"/>
</dbReference>
<gene>
    <name evidence="10" type="ORF">V1264_001438</name>
</gene>
<evidence type="ECO:0000256" key="2">
    <source>
        <dbReference type="ARBA" id="ARBA00004673"/>
    </source>
</evidence>
<keyword evidence="6 9" id="KW-1133">Transmembrane helix</keyword>
<name>A0AAN9C739_9CAEN</name>
<dbReference type="InterPro" id="IPR051389">
    <property type="entry name" value="Cytochrome_c_oxidase_VIc"/>
</dbReference>
<evidence type="ECO:0000313" key="11">
    <source>
        <dbReference type="Proteomes" id="UP001374579"/>
    </source>
</evidence>
<evidence type="ECO:0000256" key="1">
    <source>
        <dbReference type="ARBA" id="ARBA00004434"/>
    </source>
</evidence>
<reference evidence="10 11" key="1">
    <citation type="submission" date="2024-02" db="EMBL/GenBank/DDBJ databases">
        <title>Chromosome-scale genome assembly of the rough periwinkle Littorina saxatilis.</title>
        <authorList>
            <person name="De Jode A."/>
            <person name="Faria R."/>
            <person name="Formenti G."/>
            <person name="Sims Y."/>
            <person name="Smith T.P."/>
            <person name="Tracey A."/>
            <person name="Wood J.M.D."/>
            <person name="Zagrodzka Z.B."/>
            <person name="Johannesson K."/>
            <person name="Butlin R.K."/>
            <person name="Leder E.H."/>
        </authorList>
    </citation>
    <scope>NUCLEOTIDE SEQUENCE [LARGE SCALE GENOMIC DNA]</scope>
    <source>
        <strain evidence="10">Snail1</strain>
        <tissue evidence="10">Muscle</tissue>
    </source>
</reference>
<dbReference type="GO" id="GO:0005743">
    <property type="term" value="C:mitochondrial inner membrane"/>
    <property type="evidence" value="ECO:0007669"/>
    <property type="project" value="UniProtKB-SubCell"/>
</dbReference>
<dbReference type="Gene3D" id="4.10.93.10">
    <property type="entry name" value="Mitochondrial cytochrome c oxidase subunit VIc/VIIs"/>
    <property type="match status" value="1"/>
</dbReference>
<sequence>MSSSTGPIKKPQLRGALASKLKVNAAIGFAFAISMTLLWKYGFAERRKQKYLDFYKTYDAQKDFQRMKSAGVFQSVKPDGSVGEL</sequence>
<evidence type="ECO:0000256" key="3">
    <source>
        <dbReference type="ARBA" id="ARBA00007204"/>
    </source>
</evidence>
<proteinExistence type="inferred from homology"/>